<keyword evidence="3" id="KW-1185">Reference proteome</keyword>
<dbReference type="AlphaFoldDB" id="A0A9X8D6F3"/>
<proteinExistence type="predicted"/>
<keyword evidence="1" id="KW-0812">Transmembrane</keyword>
<keyword evidence="1" id="KW-0472">Membrane</keyword>
<sequence>MKNLLQAIGQSSRGFLRDEEGAQVIEYALIIAVVSIALVVALKALTNSGGSFSTFIGRVTTCLTSTTGGCV</sequence>
<dbReference type="RefSeq" id="WP_119553182.1">
    <property type="nucleotide sequence ID" value="NZ_QXMN01000008.1"/>
</dbReference>
<dbReference type="Pfam" id="PF04964">
    <property type="entry name" value="Flp_Fap"/>
    <property type="match status" value="1"/>
</dbReference>
<dbReference type="EMBL" id="QXMN01000008">
    <property type="protein sequence ID" value="RIX81972.1"/>
    <property type="molecule type" value="Genomic_DNA"/>
</dbReference>
<evidence type="ECO:0000313" key="2">
    <source>
        <dbReference type="EMBL" id="RIX81972.1"/>
    </source>
</evidence>
<feature type="transmembrane region" description="Helical" evidence="1">
    <location>
        <begin position="24"/>
        <end position="45"/>
    </location>
</feature>
<protein>
    <submittedName>
        <fullName evidence="2">Flp family type IVb pilin</fullName>
    </submittedName>
</protein>
<accession>A0A9X8D6F3</accession>
<evidence type="ECO:0000313" key="3">
    <source>
        <dbReference type="Proteomes" id="UP000265619"/>
    </source>
</evidence>
<name>A0A9X8D6F3_9BURK</name>
<comment type="caution">
    <text evidence="2">The sequence shown here is derived from an EMBL/GenBank/DDBJ whole genome shotgun (WGS) entry which is preliminary data.</text>
</comment>
<gene>
    <name evidence="2" type="ORF">D3H34_09370</name>
</gene>
<evidence type="ECO:0000256" key="1">
    <source>
        <dbReference type="SAM" id="Phobius"/>
    </source>
</evidence>
<dbReference type="Proteomes" id="UP000265619">
    <property type="component" value="Unassembled WGS sequence"/>
</dbReference>
<organism evidence="2 3">
    <name type="scientific">Acidovorax cavernicola</name>
    <dbReference type="NCBI Taxonomy" id="1675792"/>
    <lineage>
        <taxon>Bacteria</taxon>
        <taxon>Pseudomonadati</taxon>
        <taxon>Pseudomonadota</taxon>
        <taxon>Betaproteobacteria</taxon>
        <taxon>Burkholderiales</taxon>
        <taxon>Comamonadaceae</taxon>
        <taxon>Acidovorax</taxon>
    </lineage>
</organism>
<keyword evidence="1" id="KW-1133">Transmembrane helix</keyword>
<reference evidence="2 3" key="1">
    <citation type="submission" date="2018-09" db="EMBL/GenBank/DDBJ databases">
        <title>Acidovorax cavernicola nov. sp. isolated from Gruta de las Maravillas (Aracena, Spain).</title>
        <authorList>
            <person name="Jurado V."/>
            <person name="Gutierrez-Patricio S."/>
            <person name="Gonzalez-Pimentel J.L."/>
            <person name="Miller A.Z."/>
            <person name="Laiz L."/>
            <person name="Saiz-Jimenez C."/>
        </authorList>
    </citation>
    <scope>NUCLEOTIDE SEQUENCE [LARGE SCALE GENOMIC DNA]</scope>
    <source>
        <strain evidence="2 3">1011MAR4D40.2</strain>
    </source>
</reference>
<dbReference type="InterPro" id="IPR007047">
    <property type="entry name" value="Flp_Fap"/>
</dbReference>